<evidence type="ECO:0000256" key="16">
    <source>
        <dbReference type="ARBA" id="ARBA00032550"/>
    </source>
</evidence>
<gene>
    <name evidence="19" type="primary">NDUFB5</name>
</gene>
<dbReference type="InParanoid" id="A0A6P7ZAB4"/>
<keyword evidence="7" id="KW-0679">Respiratory chain</keyword>
<keyword evidence="10" id="KW-0809">Transit peptide</keyword>
<evidence type="ECO:0000256" key="17">
    <source>
        <dbReference type="SAM" id="Phobius"/>
    </source>
</evidence>
<evidence type="ECO:0000256" key="13">
    <source>
        <dbReference type="ARBA" id="ARBA00023128"/>
    </source>
</evidence>
<evidence type="ECO:0000256" key="7">
    <source>
        <dbReference type="ARBA" id="ARBA00022660"/>
    </source>
</evidence>
<dbReference type="Proteomes" id="UP000515156">
    <property type="component" value="Chromosome 10"/>
</dbReference>
<keyword evidence="9" id="KW-0999">Mitochondrion inner membrane</keyword>
<keyword evidence="12 17" id="KW-1133">Transmembrane helix</keyword>
<dbReference type="InterPro" id="IPR019173">
    <property type="entry name" value="NADH_UbQ_OxRdtase_B5_su"/>
</dbReference>
<evidence type="ECO:0000256" key="14">
    <source>
        <dbReference type="ARBA" id="ARBA00023136"/>
    </source>
</evidence>
<keyword evidence="8 17" id="KW-0812">Transmembrane</keyword>
<keyword evidence="6" id="KW-0813">Transport</keyword>
<dbReference type="RefSeq" id="XP_030072639.1">
    <property type="nucleotide sequence ID" value="XM_030216779.1"/>
</dbReference>
<dbReference type="KEGG" id="muo:115479058"/>
<keyword evidence="14 17" id="KW-0472">Membrane</keyword>
<proteinExistence type="inferred from homology"/>
<sequence>MAGMSLLRSTALLLGRLRPGKRASFGGGSWLTRSCLNVGSVPVRHGSQEKKLFFIQPSSFYDTRFLNLLRFYILLTGIPIAIFITSVNIFIGDADLAEIPEDYVPEYWEYYKHPITRWLVRNLFDPPEKSYEKMMALIHMESEKADLRLKQLEARKLMRSRGDGPWYFQETLDKNLIDNSPKASPDD</sequence>
<evidence type="ECO:0000256" key="3">
    <source>
        <dbReference type="ARBA" id="ARBA00007152"/>
    </source>
</evidence>
<feature type="transmembrane region" description="Helical" evidence="17">
    <location>
        <begin position="71"/>
        <end position="91"/>
    </location>
</feature>
<evidence type="ECO:0000256" key="6">
    <source>
        <dbReference type="ARBA" id="ARBA00022448"/>
    </source>
</evidence>
<dbReference type="CTD" id="4711"/>
<evidence type="ECO:0000256" key="12">
    <source>
        <dbReference type="ARBA" id="ARBA00022989"/>
    </source>
</evidence>
<evidence type="ECO:0000256" key="4">
    <source>
        <dbReference type="ARBA" id="ARBA00011533"/>
    </source>
</evidence>
<dbReference type="Pfam" id="PF09781">
    <property type="entry name" value="NDUF_B5"/>
    <property type="match status" value="1"/>
</dbReference>
<comment type="similarity">
    <text evidence="3">Belongs to the complex I NDUFB5 subunit family.</text>
</comment>
<evidence type="ECO:0000256" key="9">
    <source>
        <dbReference type="ARBA" id="ARBA00022792"/>
    </source>
</evidence>
<protein>
    <recommendedName>
        <fullName evidence="5">NADH dehydrogenase [ubiquinone] 1 beta subcomplex subunit 5, mitochondrial</fullName>
    </recommendedName>
    <alternativeName>
        <fullName evidence="16">Complex I-SGDH</fullName>
    </alternativeName>
    <alternativeName>
        <fullName evidence="15">NADH-ubiquinone oxidoreductase SGDH subunit</fullName>
    </alternativeName>
</protein>
<dbReference type="PANTHER" id="PTHR13178:SF0">
    <property type="entry name" value="NADH DEHYDROGENASE [UBIQUINONE] 1 BETA SUBCOMPLEX SUBUNIT 5, MITOCHONDRIAL"/>
    <property type="match status" value="1"/>
</dbReference>
<evidence type="ECO:0000256" key="11">
    <source>
        <dbReference type="ARBA" id="ARBA00022982"/>
    </source>
</evidence>
<name>A0A6P7ZAB4_9AMPH</name>
<evidence type="ECO:0000313" key="19">
    <source>
        <dbReference type="RefSeq" id="XP_030072639.1"/>
    </source>
</evidence>
<dbReference type="AlphaFoldDB" id="A0A6P7ZAB4"/>
<comment type="subunit">
    <text evidence="4">Complex I is composed of 45 different subunits.</text>
</comment>
<evidence type="ECO:0000256" key="8">
    <source>
        <dbReference type="ARBA" id="ARBA00022692"/>
    </source>
</evidence>
<evidence type="ECO:0000313" key="18">
    <source>
        <dbReference type="Proteomes" id="UP000515156"/>
    </source>
</evidence>
<reference evidence="19" key="1">
    <citation type="submission" date="2025-08" db="UniProtKB">
        <authorList>
            <consortium name="RefSeq"/>
        </authorList>
    </citation>
    <scope>IDENTIFICATION</scope>
</reference>
<organism evidence="18 19">
    <name type="scientific">Microcaecilia unicolor</name>
    <dbReference type="NCBI Taxonomy" id="1415580"/>
    <lineage>
        <taxon>Eukaryota</taxon>
        <taxon>Metazoa</taxon>
        <taxon>Chordata</taxon>
        <taxon>Craniata</taxon>
        <taxon>Vertebrata</taxon>
        <taxon>Euteleostomi</taxon>
        <taxon>Amphibia</taxon>
        <taxon>Gymnophiona</taxon>
        <taxon>Siphonopidae</taxon>
        <taxon>Microcaecilia</taxon>
    </lineage>
</organism>
<dbReference type="OrthoDB" id="9995605at2759"/>
<dbReference type="GeneID" id="115479058"/>
<comment type="subcellular location">
    <subcellularLocation>
        <location evidence="2">Mitochondrion inner membrane</location>
        <topology evidence="2">Single-pass membrane protein</topology>
    </subcellularLocation>
</comment>
<keyword evidence="13" id="KW-0496">Mitochondrion</keyword>
<keyword evidence="11" id="KW-0249">Electron transport</keyword>
<evidence type="ECO:0000256" key="1">
    <source>
        <dbReference type="ARBA" id="ARBA00003195"/>
    </source>
</evidence>
<evidence type="ECO:0000256" key="2">
    <source>
        <dbReference type="ARBA" id="ARBA00004434"/>
    </source>
</evidence>
<keyword evidence="18" id="KW-1185">Reference proteome</keyword>
<accession>A0A6P7ZAB4</accession>
<dbReference type="FunCoup" id="A0A6P7ZAB4">
    <property type="interactions" value="2161"/>
</dbReference>
<evidence type="ECO:0000256" key="5">
    <source>
        <dbReference type="ARBA" id="ARBA00015175"/>
    </source>
</evidence>
<dbReference type="GO" id="GO:0005743">
    <property type="term" value="C:mitochondrial inner membrane"/>
    <property type="evidence" value="ECO:0007669"/>
    <property type="project" value="UniProtKB-SubCell"/>
</dbReference>
<evidence type="ECO:0000256" key="15">
    <source>
        <dbReference type="ARBA" id="ARBA00032395"/>
    </source>
</evidence>
<comment type="function">
    <text evidence="1">Accessory subunit of the mitochondrial membrane respiratory chain NADH dehydrogenase (Complex I), that is believed not to be involved in catalysis. Complex I functions in the transfer of electrons from NADH to the respiratory chain. The immediate electron acceptor for the enzyme is believed to be ubiquinone.</text>
</comment>
<evidence type="ECO:0000256" key="10">
    <source>
        <dbReference type="ARBA" id="ARBA00022946"/>
    </source>
</evidence>
<dbReference type="PANTHER" id="PTHR13178">
    <property type="entry name" value="NADH-UBIQUINONE OXIDOREDUCTASE SGDH SUBUNIT"/>
    <property type="match status" value="1"/>
</dbReference>